<dbReference type="PANTHER" id="PTHR11839:SF18">
    <property type="entry name" value="NUDIX HYDROLASE DOMAIN-CONTAINING PROTEIN"/>
    <property type="match status" value="1"/>
</dbReference>
<evidence type="ECO:0000313" key="9">
    <source>
        <dbReference type="EMBL" id="QEL64588.1"/>
    </source>
</evidence>
<keyword evidence="10" id="KW-1185">Reference proteome</keyword>
<sequence>MSSPLSDPHLTETTLDSEQVFLGKLLHVRRDRVRLPNGGEAVREYVRHPGAVVIIPVLPNGRLIFERQFRYPVGKVFLELPAGKIDAGEDIRLTAERELHEETGYIAARWRHLGVMHPCIGYADERIEIFLAEGLEEHHTGQRLDEEEFLDLLELSLEEAVEAVRQGEITDAKTITALFWAEKALTAGW</sequence>
<evidence type="ECO:0000256" key="6">
    <source>
        <dbReference type="ARBA" id="ARBA00032162"/>
    </source>
</evidence>
<dbReference type="KEGG" id="otr:OTERR_11120"/>
<evidence type="ECO:0000256" key="1">
    <source>
        <dbReference type="ARBA" id="ARBA00000847"/>
    </source>
</evidence>
<dbReference type="GO" id="GO:0006753">
    <property type="term" value="P:nucleoside phosphate metabolic process"/>
    <property type="evidence" value="ECO:0007669"/>
    <property type="project" value="TreeGrafter"/>
</dbReference>
<dbReference type="InterPro" id="IPR020084">
    <property type="entry name" value="NUDIX_hydrolase_CS"/>
</dbReference>
<dbReference type="EMBL" id="CP022579">
    <property type="protein sequence ID" value="QEL64588.1"/>
    <property type="molecule type" value="Genomic_DNA"/>
</dbReference>
<dbReference type="Gene3D" id="3.90.79.10">
    <property type="entry name" value="Nucleoside Triphosphate Pyrophosphohydrolase"/>
    <property type="match status" value="1"/>
</dbReference>
<dbReference type="RefSeq" id="WP_054622425.1">
    <property type="nucleotide sequence ID" value="NZ_CP022579.1"/>
</dbReference>
<dbReference type="PROSITE" id="PS00893">
    <property type="entry name" value="NUDIX_BOX"/>
    <property type="match status" value="1"/>
</dbReference>
<organism evidence="9 10">
    <name type="scientific">Oryzomicrobium terrae</name>
    <dbReference type="NCBI Taxonomy" id="1735038"/>
    <lineage>
        <taxon>Bacteria</taxon>
        <taxon>Pseudomonadati</taxon>
        <taxon>Pseudomonadota</taxon>
        <taxon>Betaproteobacteria</taxon>
        <taxon>Rhodocyclales</taxon>
        <taxon>Rhodocyclaceae</taxon>
        <taxon>Oryzomicrobium</taxon>
    </lineage>
</organism>
<comment type="cofactor">
    <cofactor evidence="2">
        <name>Mg(2+)</name>
        <dbReference type="ChEBI" id="CHEBI:18420"/>
    </cofactor>
</comment>
<keyword evidence="5" id="KW-0378">Hydrolase</keyword>
<evidence type="ECO:0000256" key="7">
    <source>
        <dbReference type="ARBA" id="ARBA00032272"/>
    </source>
</evidence>
<dbReference type="PANTHER" id="PTHR11839">
    <property type="entry name" value="UDP/ADP-SUGAR PYROPHOSPHATASE"/>
    <property type="match status" value="1"/>
</dbReference>
<evidence type="ECO:0000259" key="8">
    <source>
        <dbReference type="PROSITE" id="PS51462"/>
    </source>
</evidence>
<protein>
    <recommendedName>
        <fullName evidence="4">GDP-mannose pyrophosphatase</fullName>
    </recommendedName>
    <alternativeName>
        <fullName evidence="6">GDP-mannose hydrolase</fullName>
    </alternativeName>
    <alternativeName>
        <fullName evidence="7">GDPMK</fullName>
    </alternativeName>
</protein>
<evidence type="ECO:0000256" key="3">
    <source>
        <dbReference type="ARBA" id="ARBA00007275"/>
    </source>
</evidence>
<evidence type="ECO:0000256" key="4">
    <source>
        <dbReference type="ARBA" id="ARBA00016377"/>
    </source>
</evidence>
<comment type="similarity">
    <text evidence="3">Belongs to the Nudix hydrolase family. NudK subfamily.</text>
</comment>
<dbReference type="GO" id="GO:0005829">
    <property type="term" value="C:cytosol"/>
    <property type="evidence" value="ECO:0007669"/>
    <property type="project" value="TreeGrafter"/>
</dbReference>
<dbReference type="AlphaFoldDB" id="A0A5C1E8N6"/>
<dbReference type="SUPFAM" id="SSF55811">
    <property type="entry name" value="Nudix"/>
    <property type="match status" value="1"/>
</dbReference>
<name>A0A5C1E8N6_9RHOO</name>
<dbReference type="GO" id="GO:0019693">
    <property type="term" value="P:ribose phosphate metabolic process"/>
    <property type="evidence" value="ECO:0007669"/>
    <property type="project" value="TreeGrafter"/>
</dbReference>
<dbReference type="Proteomes" id="UP000323671">
    <property type="component" value="Chromosome"/>
</dbReference>
<reference evidence="9 10" key="1">
    <citation type="submission" date="2017-07" db="EMBL/GenBank/DDBJ databases">
        <title>Complete genome sequence of Oryzomicrobium terrae TPP412.</title>
        <authorList>
            <person name="Chiu L.-W."/>
            <person name="Lo K.-J."/>
            <person name="Tsai Y.-M."/>
            <person name="Lin S.-S."/>
            <person name="Kuo C.-H."/>
            <person name="Liu C.-T."/>
        </authorList>
    </citation>
    <scope>NUCLEOTIDE SEQUENCE [LARGE SCALE GENOMIC DNA]</scope>
    <source>
        <strain evidence="9 10">TPP412</strain>
    </source>
</reference>
<dbReference type="InterPro" id="IPR000086">
    <property type="entry name" value="NUDIX_hydrolase_dom"/>
</dbReference>
<evidence type="ECO:0000313" key="10">
    <source>
        <dbReference type="Proteomes" id="UP000323671"/>
    </source>
</evidence>
<dbReference type="InterPro" id="IPR015797">
    <property type="entry name" value="NUDIX_hydrolase-like_dom_sf"/>
</dbReference>
<dbReference type="PROSITE" id="PS51462">
    <property type="entry name" value="NUDIX"/>
    <property type="match status" value="1"/>
</dbReference>
<evidence type="ECO:0000256" key="5">
    <source>
        <dbReference type="ARBA" id="ARBA00022801"/>
    </source>
</evidence>
<dbReference type="GO" id="GO:0016787">
    <property type="term" value="F:hydrolase activity"/>
    <property type="evidence" value="ECO:0007669"/>
    <property type="project" value="UniProtKB-KW"/>
</dbReference>
<proteinExistence type="inferred from homology"/>
<evidence type="ECO:0000256" key="2">
    <source>
        <dbReference type="ARBA" id="ARBA00001946"/>
    </source>
</evidence>
<accession>A0A5C1E8N6</accession>
<comment type="catalytic activity">
    <reaction evidence="1">
        <text>GDP-alpha-D-mannose + H2O = alpha-D-mannose 1-phosphate + GMP + 2 H(+)</text>
        <dbReference type="Rhea" id="RHEA:27978"/>
        <dbReference type="ChEBI" id="CHEBI:15377"/>
        <dbReference type="ChEBI" id="CHEBI:15378"/>
        <dbReference type="ChEBI" id="CHEBI:57527"/>
        <dbReference type="ChEBI" id="CHEBI:58115"/>
        <dbReference type="ChEBI" id="CHEBI:58409"/>
    </reaction>
</comment>
<gene>
    <name evidence="9" type="primary">nudF</name>
    <name evidence="9" type="ORF">OTERR_11120</name>
</gene>
<feature type="domain" description="Nudix hydrolase" evidence="8">
    <location>
        <begin position="46"/>
        <end position="177"/>
    </location>
</feature>
<dbReference type="Pfam" id="PF00293">
    <property type="entry name" value="NUDIX"/>
    <property type="match status" value="1"/>
</dbReference>